<keyword evidence="3" id="KW-1185">Reference proteome</keyword>
<comment type="caution">
    <text evidence="2">The sequence shown here is derived from an EMBL/GenBank/DDBJ whole genome shotgun (WGS) entry which is preliminary data.</text>
</comment>
<proteinExistence type="predicted"/>
<gene>
    <name evidence="2" type="ORF">C8Q71DRAFT_741187</name>
</gene>
<protein>
    <submittedName>
        <fullName evidence="2">Kinase-like domain-containing protein</fullName>
    </submittedName>
</protein>
<dbReference type="SMART" id="SM00220">
    <property type="entry name" value="S_TKc"/>
    <property type="match status" value="1"/>
</dbReference>
<dbReference type="InterPro" id="IPR051681">
    <property type="entry name" value="Ser/Thr_Kinases-Pseudokinases"/>
</dbReference>
<reference evidence="2 3" key="1">
    <citation type="journal article" date="2021" name="Environ. Microbiol.">
        <title>Gene family expansions and transcriptome signatures uncover fungal adaptations to wood decay.</title>
        <authorList>
            <person name="Hage H."/>
            <person name="Miyauchi S."/>
            <person name="Viragh M."/>
            <person name="Drula E."/>
            <person name="Min B."/>
            <person name="Chaduli D."/>
            <person name="Navarro D."/>
            <person name="Favel A."/>
            <person name="Norest M."/>
            <person name="Lesage-Meessen L."/>
            <person name="Balint B."/>
            <person name="Merenyi Z."/>
            <person name="de Eugenio L."/>
            <person name="Morin E."/>
            <person name="Martinez A.T."/>
            <person name="Baldrian P."/>
            <person name="Stursova M."/>
            <person name="Martinez M.J."/>
            <person name="Novotny C."/>
            <person name="Magnuson J.K."/>
            <person name="Spatafora J.W."/>
            <person name="Maurice S."/>
            <person name="Pangilinan J."/>
            <person name="Andreopoulos W."/>
            <person name="LaButti K."/>
            <person name="Hundley H."/>
            <person name="Na H."/>
            <person name="Kuo A."/>
            <person name="Barry K."/>
            <person name="Lipzen A."/>
            <person name="Henrissat B."/>
            <person name="Riley R."/>
            <person name="Ahrendt S."/>
            <person name="Nagy L.G."/>
            <person name="Grigoriev I.V."/>
            <person name="Martin F."/>
            <person name="Rosso M.N."/>
        </authorList>
    </citation>
    <scope>NUCLEOTIDE SEQUENCE [LARGE SCALE GENOMIC DNA]</scope>
    <source>
        <strain evidence="2 3">CIRM-BRFM 1785</strain>
    </source>
</reference>
<name>A0ABQ8KQ88_9APHY</name>
<evidence type="ECO:0000313" key="3">
    <source>
        <dbReference type="Proteomes" id="UP000814176"/>
    </source>
</evidence>
<dbReference type="InterPro" id="IPR008271">
    <property type="entry name" value="Ser/Thr_kinase_AS"/>
</dbReference>
<dbReference type="InterPro" id="IPR000719">
    <property type="entry name" value="Prot_kinase_dom"/>
</dbReference>
<dbReference type="Pfam" id="PF07714">
    <property type="entry name" value="PK_Tyr_Ser-Thr"/>
    <property type="match status" value="1"/>
</dbReference>
<sequence>MFQMLRCLCRNYTVIPPTYTMRPGSLSKIGEHPLEHGGYADVWRGELKTPTGRVKVALKVIRINAKCASRIRPNVCHEVVMWRRLRHRRITPMFGVDETLFPLCIVSKWQEHGTISAFLKQFPAENRLRLLIDVCEGLQYLHSQTFAHGDLKCSNILVDSTRHACLCDFGLTALIHGVNTVDPTTQSNGGQGTIQYMAPELLYPEAFGLQHAHVSLEADIYALAIVMWEIFAGRPPYSSWGSGQIHWRILRGKRPPHLPDALPLGLSDSVWKLMEECWQSDRCQRPQIRHVLSVLADAVKTSHHAVVRHSRATAHGAGRPSELCHHVLVCLPPYDTYVHKAI</sequence>
<dbReference type="EMBL" id="JADCUA010000004">
    <property type="protein sequence ID" value="KAH9840784.1"/>
    <property type="molecule type" value="Genomic_DNA"/>
</dbReference>
<dbReference type="Proteomes" id="UP000814176">
    <property type="component" value="Unassembled WGS sequence"/>
</dbReference>
<dbReference type="GeneID" id="72003537"/>
<organism evidence="2 3">
    <name type="scientific">Rhodofomes roseus</name>
    <dbReference type="NCBI Taxonomy" id="34475"/>
    <lineage>
        <taxon>Eukaryota</taxon>
        <taxon>Fungi</taxon>
        <taxon>Dikarya</taxon>
        <taxon>Basidiomycota</taxon>
        <taxon>Agaricomycotina</taxon>
        <taxon>Agaricomycetes</taxon>
        <taxon>Polyporales</taxon>
        <taxon>Rhodofomes</taxon>
    </lineage>
</organism>
<dbReference type="InterPro" id="IPR011009">
    <property type="entry name" value="Kinase-like_dom_sf"/>
</dbReference>
<dbReference type="PROSITE" id="PS50011">
    <property type="entry name" value="PROTEIN_KINASE_DOM"/>
    <property type="match status" value="1"/>
</dbReference>
<dbReference type="Gene3D" id="1.10.510.10">
    <property type="entry name" value="Transferase(Phosphotransferase) domain 1"/>
    <property type="match status" value="1"/>
</dbReference>
<accession>A0ABQ8KQ88</accession>
<dbReference type="InterPro" id="IPR001245">
    <property type="entry name" value="Ser-Thr/Tyr_kinase_cat_dom"/>
</dbReference>
<dbReference type="RefSeq" id="XP_047782250.1">
    <property type="nucleotide sequence ID" value="XM_047922805.1"/>
</dbReference>
<evidence type="ECO:0000259" key="1">
    <source>
        <dbReference type="PROSITE" id="PS50011"/>
    </source>
</evidence>
<dbReference type="PROSITE" id="PS00108">
    <property type="entry name" value="PROTEIN_KINASE_ST"/>
    <property type="match status" value="1"/>
</dbReference>
<dbReference type="PANTHER" id="PTHR44329">
    <property type="entry name" value="SERINE/THREONINE-PROTEIN KINASE TNNI3K-RELATED"/>
    <property type="match status" value="1"/>
</dbReference>
<feature type="domain" description="Protein kinase" evidence="1">
    <location>
        <begin position="28"/>
        <end position="307"/>
    </location>
</feature>
<evidence type="ECO:0000313" key="2">
    <source>
        <dbReference type="EMBL" id="KAH9840784.1"/>
    </source>
</evidence>
<dbReference type="SUPFAM" id="SSF56112">
    <property type="entry name" value="Protein kinase-like (PK-like)"/>
    <property type="match status" value="1"/>
</dbReference>